<reference evidence="2" key="1">
    <citation type="journal article" date="2014" name="Front. Microbiol.">
        <title>High frequency of phylogenetically diverse reductive dehalogenase-homologous genes in deep subseafloor sedimentary metagenomes.</title>
        <authorList>
            <person name="Kawai M."/>
            <person name="Futagami T."/>
            <person name="Toyoda A."/>
            <person name="Takaki Y."/>
            <person name="Nishi S."/>
            <person name="Hori S."/>
            <person name="Arai W."/>
            <person name="Tsubouchi T."/>
            <person name="Morono Y."/>
            <person name="Uchiyama I."/>
            <person name="Ito T."/>
            <person name="Fujiyama A."/>
            <person name="Inagaki F."/>
            <person name="Takami H."/>
        </authorList>
    </citation>
    <scope>NUCLEOTIDE SEQUENCE</scope>
    <source>
        <strain evidence="2">Expedition CK06-06</strain>
    </source>
</reference>
<organism evidence="2">
    <name type="scientific">marine sediment metagenome</name>
    <dbReference type="NCBI Taxonomy" id="412755"/>
    <lineage>
        <taxon>unclassified sequences</taxon>
        <taxon>metagenomes</taxon>
        <taxon>ecological metagenomes</taxon>
    </lineage>
</organism>
<dbReference type="EMBL" id="BARS01040641">
    <property type="protein sequence ID" value="GAG37916.1"/>
    <property type="molecule type" value="Genomic_DNA"/>
</dbReference>
<dbReference type="Gene3D" id="3.20.80.10">
    <property type="entry name" value="Regulatory factor, effector binding domain"/>
    <property type="match status" value="1"/>
</dbReference>
<dbReference type="Pfam" id="PF06445">
    <property type="entry name" value="GyrI-like"/>
    <property type="match status" value="1"/>
</dbReference>
<proteinExistence type="predicted"/>
<accession>X0YMI9</accession>
<dbReference type="PANTHER" id="PTHR40055">
    <property type="entry name" value="TRANSCRIPTIONAL REGULATOR YGIV-RELATED"/>
    <property type="match status" value="1"/>
</dbReference>
<dbReference type="SUPFAM" id="SSF55136">
    <property type="entry name" value="Probable bacterial effector-binding domain"/>
    <property type="match status" value="1"/>
</dbReference>
<feature type="domain" description="AraC effector-binding" evidence="1">
    <location>
        <begin position="8"/>
        <end position="165"/>
    </location>
</feature>
<sequence>MKSKEIQTNVEVKELPEMHVAYVRHIGPYKGDTELFGRLFGKLMKWAGPRGLLQFPETKVLALYYDDPDVTDESKLRVDASITVPADTPVDGEIGKTTIPGGKYAIAHFELAANQYEGAWSAVFGGWLPESGYQPDDGPCYEIYLNDPKEHPEGKHIVDICVPVKPL</sequence>
<gene>
    <name evidence="2" type="ORF">S01H1_61917</name>
</gene>
<dbReference type="InterPro" id="IPR050908">
    <property type="entry name" value="SmbC-like"/>
</dbReference>
<protein>
    <recommendedName>
        <fullName evidence="1">AraC effector-binding domain-containing protein</fullName>
    </recommendedName>
</protein>
<dbReference type="AlphaFoldDB" id="X0YMI9"/>
<dbReference type="InterPro" id="IPR029442">
    <property type="entry name" value="GyrI-like"/>
</dbReference>
<dbReference type="SMART" id="SM00871">
    <property type="entry name" value="AraC_E_bind"/>
    <property type="match status" value="1"/>
</dbReference>
<evidence type="ECO:0000259" key="1">
    <source>
        <dbReference type="SMART" id="SM00871"/>
    </source>
</evidence>
<dbReference type="InterPro" id="IPR011256">
    <property type="entry name" value="Reg_factor_effector_dom_sf"/>
</dbReference>
<comment type="caution">
    <text evidence="2">The sequence shown here is derived from an EMBL/GenBank/DDBJ whole genome shotgun (WGS) entry which is preliminary data.</text>
</comment>
<dbReference type="InterPro" id="IPR010499">
    <property type="entry name" value="AraC_E-bd"/>
</dbReference>
<dbReference type="PANTHER" id="PTHR40055:SF2">
    <property type="entry name" value="DNA GYRASE INHIBITOR"/>
    <property type="match status" value="1"/>
</dbReference>
<name>X0YMI9_9ZZZZ</name>
<evidence type="ECO:0000313" key="2">
    <source>
        <dbReference type="EMBL" id="GAG37916.1"/>
    </source>
</evidence>